<keyword evidence="7" id="KW-0862">Zinc</keyword>
<dbReference type="Gene3D" id="3.30.40.10">
    <property type="entry name" value="Zinc/RING finger domain, C3HC4 (zinc finger)"/>
    <property type="match status" value="1"/>
</dbReference>
<dbReference type="GO" id="GO:0008270">
    <property type="term" value="F:zinc ion binding"/>
    <property type="evidence" value="ECO:0007669"/>
    <property type="project" value="UniProtKB-KW"/>
</dbReference>
<name>A0A061SJE6_9CHLO</name>
<dbReference type="Gene3D" id="3.40.50.300">
    <property type="entry name" value="P-loop containing nucleotide triphosphate hydrolases"/>
    <property type="match status" value="1"/>
</dbReference>
<dbReference type="CDD" id="cd18793">
    <property type="entry name" value="SF2_C_SNF"/>
    <property type="match status" value="1"/>
</dbReference>
<evidence type="ECO:0000256" key="7">
    <source>
        <dbReference type="ARBA" id="ARBA00022833"/>
    </source>
</evidence>
<sequence>PEPANPGGLVDTRALALALQLPPPELVHLSSATLVIVPPTLVHHWLNQIERHVRPGTLRVHVYDGRLSPADLASGFDVVVATLTQLSTEWQSRTMRRISGKACSPLLLVHWQRLILDEGHMLGQSLAMTSRLAMATALRADCRWIMTGTPTPSSPSKVHLSHLQPLLAFLREAPYGVSRKAWVEAIERPVQARREEGRQRLLRLLRRIMTRASKAELLKLPPCRRRVTALAFQAEHARSYNQLVEVIRRNMLLADWNDEDHVESLLSKANRKWAQEMLSNVRLSCCVAGNCNLVVKESDLQETLELLAARHGHAAPKAPSDNEAPPWVAPEHPLAAVEHACRHGAPCQGCGEPLRMPIVTPCAHLLCAPCLHSSPRQCPLAGCGEQFEMQSVSDPARLKNNRNPKWEVPFELIELQPAYAQQGAVGLSGGDWSPNWQATKSTKCAYMIRRLEELSITPSDPKAAGAAPGDDVSAGPDNRRPRKAIVFSQFWMHLLLAAQHLEMRGVGFCSLKGGMASRDKAAAVVRFQEDPALNVLLMDGSGSVGLDLSFVGYVLILEPISDASLEEQVISRAHRMGAEGPVLVEILAMSGTAEEEMLWLQHGSSGGSRPPAEGLAHAHLWAEGARRLVESSVMLALSDSDRQPSVLGGRARGQPDEDAGGVGAATDLRLLGNTLLKHLHCVRGAALRKASPRRSPPWSTAP</sequence>
<evidence type="ECO:0000256" key="6">
    <source>
        <dbReference type="ARBA" id="ARBA00022806"/>
    </source>
</evidence>
<dbReference type="PROSITE" id="PS51194">
    <property type="entry name" value="HELICASE_CTER"/>
    <property type="match status" value="1"/>
</dbReference>
<proteinExistence type="inferred from homology"/>
<dbReference type="PANTHER" id="PTHR45626">
    <property type="entry name" value="TRANSCRIPTION TERMINATION FACTOR 2-RELATED"/>
    <property type="match status" value="1"/>
</dbReference>
<dbReference type="Pfam" id="PF00176">
    <property type="entry name" value="SNF2-rel_dom"/>
    <property type="match status" value="1"/>
</dbReference>
<dbReference type="InterPro" id="IPR027417">
    <property type="entry name" value="P-loop_NTPase"/>
</dbReference>
<keyword evidence="3" id="KW-0547">Nucleotide-binding</keyword>
<evidence type="ECO:0000313" key="14">
    <source>
        <dbReference type="EMBL" id="JAC82841.1"/>
    </source>
</evidence>
<evidence type="ECO:0000256" key="9">
    <source>
        <dbReference type="PROSITE-ProRule" id="PRU00175"/>
    </source>
</evidence>
<dbReference type="InterPro" id="IPR049730">
    <property type="entry name" value="SNF2/RAD54-like_C"/>
</dbReference>
<keyword evidence="6" id="KW-0347">Helicase</keyword>
<dbReference type="GO" id="GO:0008094">
    <property type="term" value="F:ATP-dependent activity, acting on DNA"/>
    <property type="evidence" value="ECO:0007669"/>
    <property type="project" value="TreeGrafter"/>
</dbReference>
<feature type="region of interest" description="Disordered" evidence="10">
    <location>
        <begin position="459"/>
        <end position="478"/>
    </location>
</feature>
<reference evidence="14" key="1">
    <citation type="submission" date="2014-05" db="EMBL/GenBank/DDBJ databases">
        <title>The transcriptome of the halophilic microalga Tetraselmis sp. GSL018 isolated from the Great Salt Lake, Utah.</title>
        <authorList>
            <person name="Jinkerson R.E."/>
            <person name="D'Adamo S."/>
            <person name="Posewitz M.C."/>
        </authorList>
    </citation>
    <scope>NUCLEOTIDE SEQUENCE</scope>
    <source>
        <strain evidence="14">GSL018</strain>
    </source>
</reference>
<evidence type="ECO:0000256" key="3">
    <source>
        <dbReference type="ARBA" id="ARBA00022741"/>
    </source>
</evidence>
<dbReference type="Gene3D" id="3.40.50.10810">
    <property type="entry name" value="Tandem AAA-ATPase domain"/>
    <property type="match status" value="1"/>
</dbReference>
<gene>
    <name evidence="14" type="ORF">TSPGSL018_4746</name>
</gene>
<dbReference type="PROSITE" id="PS51192">
    <property type="entry name" value="HELICASE_ATP_BIND_1"/>
    <property type="match status" value="1"/>
</dbReference>
<dbReference type="AlphaFoldDB" id="A0A061SJE6"/>
<dbReference type="CDD" id="cd18008">
    <property type="entry name" value="DEXDc_SHPRH-like"/>
    <property type="match status" value="1"/>
</dbReference>
<feature type="non-terminal residue" evidence="14">
    <location>
        <position position="1"/>
    </location>
</feature>
<feature type="compositionally biased region" description="Low complexity" evidence="10">
    <location>
        <begin position="460"/>
        <end position="471"/>
    </location>
</feature>
<keyword evidence="4 9" id="KW-0863">Zinc-finger</keyword>
<keyword evidence="2" id="KW-0479">Metal-binding</keyword>
<dbReference type="InterPro" id="IPR038718">
    <property type="entry name" value="SNF2-like_sf"/>
</dbReference>
<evidence type="ECO:0000256" key="8">
    <source>
        <dbReference type="ARBA" id="ARBA00022840"/>
    </source>
</evidence>
<dbReference type="InterPro" id="IPR001650">
    <property type="entry name" value="Helicase_C-like"/>
</dbReference>
<dbReference type="Pfam" id="PF00271">
    <property type="entry name" value="Helicase_C"/>
    <property type="match status" value="1"/>
</dbReference>
<dbReference type="SUPFAM" id="SSF52540">
    <property type="entry name" value="P-loop containing nucleoside triphosphate hydrolases"/>
    <property type="match status" value="2"/>
</dbReference>
<feature type="domain" description="RING-type" evidence="11">
    <location>
        <begin position="347"/>
        <end position="380"/>
    </location>
</feature>
<dbReference type="SMART" id="SM00490">
    <property type="entry name" value="HELICc"/>
    <property type="match status" value="1"/>
</dbReference>
<keyword evidence="8" id="KW-0067">ATP-binding</keyword>
<dbReference type="EMBL" id="GBEZ01002190">
    <property type="protein sequence ID" value="JAC82841.1"/>
    <property type="molecule type" value="Transcribed_RNA"/>
</dbReference>
<evidence type="ECO:0000259" key="11">
    <source>
        <dbReference type="PROSITE" id="PS50089"/>
    </source>
</evidence>
<dbReference type="GO" id="GO:0005634">
    <property type="term" value="C:nucleus"/>
    <property type="evidence" value="ECO:0007669"/>
    <property type="project" value="TreeGrafter"/>
</dbReference>
<comment type="similarity">
    <text evidence="1">Belongs to the SNF2/RAD54 helicase family. RAD16 subfamily.</text>
</comment>
<dbReference type="InterPro" id="IPR014001">
    <property type="entry name" value="Helicase_ATP-bd"/>
</dbReference>
<organism evidence="14">
    <name type="scientific">Tetraselmis sp. GSL018</name>
    <dbReference type="NCBI Taxonomy" id="582737"/>
    <lineage>
        <taxon>Eukaryota</taxon>
        <taxon>Viridiplantae</taxon>
        <taxon>Chlorophyta</taxon>
        <taxon>core chlorophytes</taxon>
        <taxon>Chlorodendrophyceae</taxon>
        <taxon>Chlorodendrales</taxon>
        <taxon>Chlorodendraceae</taxon>
        <taxon>Tetraselmis</taxon>
    </lineage>
</organism>
<dbReference type="PROSITE" id="PS50089">
    <property type="entry name" value="ZF_RING_2"/>
    <property type="match status" value="1"/>
</dbReference>
<dbReference type="InterPro" id="IPR000330">
    <property type="entry name" value="SNF2_N"/>
</dbReference>
<protein>
    <submittedName>
        <fullName evidence="14">F-box protein</fullName>
    </submittedName>
</protein>
<dbReference type="InterPro" id="IPR013083">
    <property type="entry name" value="Znf_RING/FYVE/PHD"/>
</dbReference>
<evidence type="ECO:0000256" key="2">
    <source>
        <dbReference type="ARBA" id="ARBA00022723"/>
    </source>
</evidence>
<dbReference type="InterPro" id="IPR050628">
    <property type="entry name" value="SNF2_RAD54_helicase_TF"/>
</dbReference>
<dbReference type="GO" id="GO:0004386">
    <property type="term" value="F:helicase activity"/>
    <property type="evidence" value="ECO:0007669"/>
    <property type="project" value="UniProtKB-KW"/>
</dbReference>
<evidence type="ECO:0000256" key="4">
    <source>
        <dbReference type="ARBA" id="ARBA00022771"/>
    </source>
</evidence>
<dbReference type="PROSITE" id="PS00518">
    <property type="entry name" value="ZF_RING_1"/>
    <property type="match status" value="1"/>
</dbReference>
<evidence type="ECO:0000256" key="5">
    <source>
        <dbReference type="ARBA" id="ARBA00022801"/>
    </source>
</evidence>
<evidence type="ECO:0000259" key="13">
    <source>
        <dbReference type="PROSITE" id="PS51194"/>
    </source>
</evidence>
<evidence type="ECO:0000256" key="10">
    <source>
        <dbReference type="SAM" id="MobiDB-lite"/>
    </source>
</evidence>
<dbReference type="GO" id="GO:0006281">
    <property type="term" value="P:DNA repair"/>
    <property type="evidence" value="ECO:0007669"/>
    <property type="project" value="TreeGrafter"/>
</dbReference>
<dbReference type="GO" id="GO:0016787">
    <property type="term" value="F:hydrolase activity"/>
    <property type="evidence" value="ECO:0007669"/>
    <property type="project" value="UniProtKB-KW"/>
</dbReference>
<feature type="domain" description="Helicase C-terminal" evidence="13">
    <location>
        <begin position="468"/>
        <end position="616"/>
    </location>
</feature>
<keyword evidence="5" id="KW-0378">Hydrolase</keyword>
<dbReference type="InterPro" id="IPR017907">
    <property type="entry name" value="Znf_RING_CS"/>
</dbReference>
<evidence type="ECO:0000256" key="1">
    <source>
        <dbReference type="ARBA" id="ARBA00008438"/>
    </source>
</evidence>
<feature type="domain" description="Helicase ATP-binding" evidence="12">
    <location>
        <begin position="1"/>
        <end position="168"/>
    </location>
</feature>
<evidence type="ECO:0000259" key="12">
    <source>
        <dbReference type="PROSITE" id="PS51192"/>
    </source>
</evidence>
<dbReference type="PANTHER" id="PTHR45626:SF14">
    <property type="entry name" value="ATP-DEPENDENT DNA HELICASE (EUROFUNG)"/>
    <property type="match status" value="1"/>
</dbReference>
<accession>A0A061SJE6</accession>
<dbReference type="GO" id="GO:0005524">
    <property type="term" value="F:ATP binding"/>
    <property type="evidence" value="ECO:0007669"/>
    <property type="project" value="UniProtKB-KW"/>
</dbReference>
<dbReference type="SUPFAM" id="SSF57850">
    <property type="entry name" value="RING/U-box"/>
    <property type="match status" value="1"/>
</dbReference>
<dbReference type="InterPro" id="IPR001841">
    <property type="entry name" value="Znf_RING"/>
</dbReference>